<dbReference type="Proteomes" id="UP001236014">
    <property type="component" value="Chromosome"/>
</dbReference>
<accession>A0A9Y2IPF1</accession>
<comment type="similarity">
    <text evidence="1">Belongs to the short-chain dehydrogenases/reductases (SDR) family.</text>
</comment>
<keyword evidence="4" id="KW-1185">Reference proteome</keyword>
<dbReference type="KEGG" id="acab:QRX50_24390"/>
<keyword evidence="2" id="KW-0560">Oxidoreductase</keyword>
<evidence type="ECO:0000313" key="4">
    <source>
        <dbReference type="Proteomes" id="UP001236014"/>
    </source>
</evidence>
<dbReference type="PANTHER" id="PTHR24321">
    <property type="entry name" value="DEHYDROGENASES, SHORT CHAIN"/>
    <property type="match status" value="1"/>
</dbReference>
<dbReference type="PROSITE" id="PS00061">
    <property type="entry name" value="ADH_SHORT"/>
    <property type="match status" value="1"/>
</dbReference>
<protein>
    <submittedName>
        <fullName evidence="3">SDR family oxidoreductase</fullName>
    </submittedName>
</protein>
<dbReference type="Gene3D" id="3.40.50.720">
    <property type="entry name" value="NAD(P)-binding Rossmann-like Domain"/>
    <property type="match status" value="1"/>
</dbReference>
<gene>
    <name evidence="3" type="ORF">QRX50_24390</name>
</gene>
<dbReference type="SUPFAM" id="SSF51735">
    <property type="entry name" value="NAD(P)-binding Rossmann-fold domains"/>
    <property type="match status" value="1"/>
</dbReference>
<dbReference type="AlphaFoldDB" id="A0A9Y2IPF1"/>
<dbReference type="PRINTS" id="PR00080">
    <property type="entry name" value="SDRFAMILY"/>
</dbReference>
<dbReference type="CDD" id="cd05233">
    <property type="entry name" value="SDR_c"/>
    <property type="match status" value="1"/>
</dbReference>
<dbReference type="FunFam" id="3.40.50.720:FF:000084">
    <property type="entry name" value="Short-chain dehydrogenase reductase"/>
    <property type="match status" value="1"/>
</dbReference>
<dbReference type="PRINTS" id="PR00081">
    <property type="entry name" value="GDHRDH"/>
</dbReference>
<dbReference type="RefSeq" id="WP_285974215.1">
    <property type="nucleotide sequence ID" value="NZ_CP127294.1"/>
</dbReference>
<dbReference type="GO" id="GO:0016491">
    <property type="term" value="F:oxidoreductase activity"/>
    <property type="evidence" value="ECO:0007669"/>
    <property type="project" value="UniProtKB-KW"/>
</dbReference>
<name>A0A9Y2IPF1_9PSEU</name>
<evidence type="ECO:0000256" key="2">
    <source>
        <dbReference type="ARBA" id="ARBA00023002"/>
    </source>
</evidence>
<dbReference type="InterPro" id="IPR002347">
    <property type="entry name" value="SDR_fam"/>
</dbReference>
<reference evidence="3 4" key="1">
    <citation type="submission" date="2023-06" db="EMBL/GenBank/DDBJ databases">
        <authorList>
            <person name="Oyuntsetseg B."/>
            <person name="Kim S.B."/>
        </authorList>
    </citation>
    <scope>NUCLEOTIDE SEQUENCE [LARGE SCALE GENOMIC DNA]</scope>
    <source>
        <strain evidence="3 4">2-15</strain>
    </source>
</reference>
<evidence type="ECO:0000256" key="1">
    <source>
        <dbReference type="ARBA" id="ARBA00006484"/>
    </source>
</evidence>
<dbReference type="Pfam" id="PF13561">
    <property type="entry name" value="adh_short_C2"/>
    <property type="match status" value="1"/>
</dbReference>
<dbReference type="InterPro" id="IPR036291">
    <property type="entry name" value="NAD(P)-bd_dom_sf"/>
</dbReference>
<dbReference type="PANTHER" id="PTHR24321:SF8">
    <property type="entry name" value="ESTRADIOL 17-BETA-DEHYDROGENASE 8-RELATED"/>
    <property type="match status" value="1"/>
</dbReference>
<evidence type="ECO:0000313" key="3">
    <source>
        <dbReference type="EMBL" id="WIX83669.1"/>
    </source>
</evidence>
<proteinExistence type="inferred from homology"/>
<dbReference type="EMBL" id="CP127294">
    <property type="protein sequence ID" value="WIX83669.1"/>
    <property type="molecule type" value="Genomic_DNA"/>
</dbReference>
<dbReference type="InterPro" id="IPR020904">
    <property type="entry name" value="Sc_DH/Rdtase_CS"/>
</dbReference>
<sequence>MNAGLAGRTIVVTGGGQGLGRAYAQRVATDGGTVVIADINAEAGERVATEIADAGGKACFHYLDVADPASCSDFARFVSSEFGALHGLVNNAAIFSTIVMRPFWEIPIEEWDRLMAVNLRGPFLLTSALLPALRLGGDSSIVNVASDAVWLGRAGYLHYTASKAGVTGMTYSMSRELGTDGIRVNAISPGPTYTEVPRGTVSAAQKEAMHAAQALHRDAGPEDMVGVVAFLLSDDSRFMTGQVLSVSGGLLHR</sequence>
<organism evidence="3 4">
    <name type="scientific">Amycolatopsis carbonis</name>
    <dbReference type="NCBI Taxonomy" id="715471"/>
    <lineage>
        <taxon>Bacteria</taxon>
        <taxon>Bacillati</taxon>
        <taxon>Actinomycetota</taxon>
        <taxon>Actinomycetes</taxon>
        <taxon>Pseudonocardiales</taxon>
        <taxon>Pseudonocardiaceae</taxon>
        <taxon>Amycolatopsis</taxon>
    </lineage>
</organism>